<evidence type="ECO:0000256" key="4">
    <source>
        <dbReference type="PROSITE-ProRule" id="PRU00335"/>
    </source>
</evidence>
<reference evidence="6" key="1">
    <citation type="submission" date="2022-01" db="EMBL/GenBank/DDBJ databases">
        <title>Microbacterium eymi and Microbacterium rhizovicinus sp. nov., isolated from the rhizospheric soil of Elymus tsukushiensis, a plant native to the Dokdo Islands, Republic of Korea.</title>
        <authorList>
            <person name="Hwang Y.J."/>
        </authorList>
    </citation>
    <scope>NUCLEOTIDE SEQUENCE</scope>
    <source>
        <strain evidence="6">KUDC0405</strain>
    </source>
</reference>
<dbReference type="EMBL" id="CP091139">
    <property type="protein sequence ID" value="UUT35301.1"/>
    <property type="molecule type" value="Genomic_DNA"/>
</dbReference>
<dbReference type="InterPro" id="IPR009057">
    <property type="entry name" value="Homeodomain-like_sf"/>
</dbReference>
<dbReference type="InterPro" id="IPR004111">
    <property type="entry name" value="Repressor_TetR_C"/>
</dbReference>
<accession>A0ABY5NJG2</accession>
<evidence type="ECO:0000256" key="1">
    <source>
        <dbReference type="ARBA" id="ARBA00023015"/>
    </source>
</evidence>
<gene>
    <name evidence="6" type="ORF">L2X98_34600</name>
</gene>
<protein>
    <submittedName>
        <fullName evidence="6">TetR/AcrR family transcriptional regulator</fullName>
    </submittedName>
</protein>
<evidence type="ECO:0000259" key="5">
    <source>
        <dbReference type="PROSITE" id="PS50977"/>
    </source>
</evidence>
<dbReference type="InterPro" id="IPR036271">
    <property type="entry name" value="Tet_transcr_reg_TetR-rel_C_sf"/>
</dbReference>
<evidence type="ECO:0000313" key="7">
    <source>
        <dbReference type="Proteomes" id="UP001054811"/>
    </source>
</evidence>
<name>A0ABY5NJG2_9MICO</name>
<dbReference type="InterPro" id="IPR001647">
    <property type="entry name" value="HTH_TetR"/>
</dbReference>
<keyword evidence="1" id="KW-0805">Transcription regulation</keyword>
<feature type="DNA-binding region" description="H-T-H motif" evidence="4">
    <location>
        <begin position="43"/>
        <end position="62"/>
    </location>
</feature>
<evidence type="ECO:0000256" key="2">
    <source>
        <dbReference type="ARBA" id="ARBA00023125"/>
    </source>
</evidence>
<feature type="domain" description="HTH tetR-type" evidence="5">
    <location>
        <begin position="20"/>
        <end position="80"/>
    </location>
</feature>
<dbReference type="SUPFAM" id="SSF48498">
    <property type="entry name" value="Tetracyclin repressor-like, C-terminal domain"/>
    <property type="match status" value="1"/>
</dbReference>
<dbReference type="Pfam" id="PF02909">
    <property type="entry name" value="TetR_C_1"/>
    <property type="match status" value="1"/>
</dbReference>
<keyword evidence="3" id="KW-0804">Transcription</keyword>
<organism evidence="6 7">
    <name type="scientific">Microbacterium elymi</name>
    <dbReference type="NCBI Taxonomy" id="2909587"/>
    <lineage>
        <taxon>Bacteria</taxon>
        <taxon>Bacillati</taxon>
        <taxon>Actinomycetota</taxon>
        <taxon>Actinomycetes</taxon>
        <taxon>Micrococcales</taxon>
        <taxon>Microbacteriaceae</taxon>
        <taxon>Microbacterium</taxon>
    </lineage>
</organism>
<dbReference type="PROSITE" id="PS50977">
    <property type="entry name" value="HTH_TETR_2"/>
    <property type="match status" value="1"/>
</dbReference>
<dbReference type="Gene3D" id="1.10.357.10">
    <property type="entry name" value="Tetracycline Repressor, domain 2"/>
    <property type="match status" value="1"/>
</dbReference>
<dbReference type="RefSeq" id="WP_259611877.1">
    <property type="nucleotide sequence ID" value="NZ_CP091139.2"/>
</dbReference>
<keyword evidence="7" id="KW-1185">Reference proteome</keyword>
<proteinExistence type="predicted"/>
<evidence type="ECO:0000256" key="3">
    <source>
        <dbReference type="ARBA" id="ARBA00023163"/>
    </source>
</evidence>
<keyword evidence="2 4" id="KW-0238">DNA-binding</keyword>
<dbReference type="Proteomes" id="UP001054811">
    <property type="component" value="Chromosome"/>
</dbReference>
<sequence length="193" mass="21246">MVDTLYREAMTSDHSVERAPLSLESIVAASVHIADHDGLESVSIRSVAAALRARPMSLYSFITSKDDLISRMLDNVMSEIVLEDIPDNWREALFAIARRTIQIGTRHPWIVAASLQSDTPGPNMLTHTNQTLAVLSGAGVEGRRAETLATAIDVYVIGFATLWKNGSDAPADDRLFTDGLNWLLDGFEHQRSR</sequence>
<evidence type="ECO:0000313" key="6">
    <source>
        <dbReference type="EMBL" id="UUT35301.1"/>
    </source>
</evidence>
<dbReference type="SUPFAM" id="SSF46689">
    <property type="entry name" value="Homeodomain-like"/>
    <property type="match status" value="1"/>
</dbReference>